<protein>
    <recommendedName>
        <fullName evidence="3">C2H2-type domain-containing protein</fullName>
    </recommendedName>
</protein>
<name>A0ABW7YLV1_9ACTN</name>
<comment type="caution">
    <text evidence="1">The sequence shown here is derived from an EMBL/GenBank/DDBJ whole genome shotgun (WGS) entry which is preliminary data.</text>
</comment>
<evidence type="ECO:0000313" key="1">
    <source>
        <dbReference type="EMBL" id="MFI6496870.1"/>
    </source>
</evidence>
<evidence type="ECO:0000313" key="2">
    <source>
        <dbReference type="Proteomes" id="UP001612741"/>
    </source>
</evidence>
<proteinExistence type="predicted"/>
<sequence>MTPEQLARLDGVIQERQATQDLANLLADHLRRSDIPEARVWGDAIEWFRQRTKGGQLSIHAQRDFDARFGQLDRRDSDTVTAYDPDTGSVVTVGYRRGDGYLCAGCDDMLTTRAALDGHVQDCPQIRR</sequence>
<organism evidence="1 2">
    <name type="scientific">Nonomuraea typhae</name>
    <dbReference type="NCBI Taxonomy" id="2603600"/>
    <lineage>
        <taxon>Bacteria</taxon>
        <taxon>Bacillati</taxon>
        <taxon>Actinomycetota</taxon>
        <taxon>Actinomycetes</taxon>
        <taxon>Streptosporangiales</taxon>
        <taxon>Streptosporangiaceae</taxon>
        <taxon>Nonomuraea</taxon>
    </lineage>
</organism>
<dbReference type="Proteomes" id="UP001612741">
    <property type="component" value="Unassembled WGS sequence"/>
</dbReference>
<gene>
    <name evidence="1" type="ORF">ACIBG2_05785</name>
</gene>
<keyword evidence="2" id="KW-1185">Reference proteome</keyword>
<reference evidence="1 2" key="1">
    <citation type="submission" date="2024-10" db="EMBL/GenBank/DDBJ databases">
        <title>The Natural Products Discovery Center: Release of the First 8490 Sequenced Strains for Exploring Actinobacteria Biosynthetic Diversity.</title>
        <authorList>
            <person name="Kalkreuter E."/>
            <person name="Kautsar S.A."/>
            <person name="Yang D."/>
            <person name="Bader C.D."/>
            <person name="Teijaro C.N."/>
            <person name="Fluegel L."/>
            <person name="Davis C.M."/>
            <person name="Simpson J.R."/>
            <person name="Lauterbach L."/>
            <person name="Steele A.D."/>
            <person name="Gui C."/>
            <person name="Meng S."/>
            <person name="Li G."/>
            <person name="Viehrig K."/>
            <person name="Ye F."/>
            <person name="Su P."/>
            <person name="Kiefer A.F."/>
            <person name="Nichols A."/>
            <person name="Cepeda A.J."/>
            <person name="Yan W."/>
            <person name="Fan B."/>
            <person name="Jiang Y."/>
            <person name="Adhikari A."/>
            <person name="Zheng C.-J."/>
            <person name="Schuster L."/>
            <person name="Cowan T.M."/>
            <person name="Smanski M.J."/>
            <person name="Chevrette M.G."/>
            <person name="De Carvalho L.P.S."/>
            <person name="Shen B."/>
        </authorList>
    </citation>
    <scope>NUCLEOTIDE SEQUENCE [LARGE SCALE GENOMIC DNA]</scope>
    <source>
        <strain evidence="1 2">NPDC050545</strain>
    </source>
</reference>
<dbReference type="EMBL" id="JBITGY010000002">
    <property type="protein sequence ID" value="MFI6496870.1"/>
    <property type="molecule type" value="Genomic_DNA"/>
</dbReference>
<dbReference type="RefSeq" id="WP_397079326.1">
    <property type="nucleotide sequence ID" value="NZ_JBITGY010000002.1"/>
</dbReference>
<accession>A0ABW7YLV1</accession>
<evidence type="ECO:0008006" key="3">
    <source>
        <dbReference type="Google" id="ProtNLM"/>
    </source>
</evidence>